<accession>A0ACC2MV36</accession>
<gene>
    <name evidence="1" type="ORF">MRB53_002406</name>
</gene>
<comment type="caution">
    <text evidence="1">The sequence shown here is derived from an EMBL/GenBank/DDBJ whole genome shotgun (WGS) entry which is preliminary data.</text>
</comment>
<reference evidence="1 2" key="1">
    <citation type="journal article" date="2022" name="Hortic Res">
        <title>A haplotype resolved chromosomal level avocado genome allows analysis of novel avocado genes.</title>
        <authorList>
            <person name="Nath O."/>
            <person name="Fletcher S.J."/>
            <person name="Hayward A."/>
            <person name="Shaw L.M."/>
            <person name="Masouleh A.K."/>
            <person name="Furtado A."/>
            <person name="Henry R.J."/>
            <person name="Mitter N."/>
        </authorList>
    </citation>
    <scope>NUCLEOTIDE SEQUENCE [LARGE SCALE GENOMIC DNA]</scope>
    <source>
        <strain evidence="2">cv. Hass</strain>
    </source>
</reference>
<proteinExistence type="predicted"/>
<organism evidence="1 2">
    <name type="scientific">Persea americana</name>
    <name type="common">Avocado</name>
    <dbReference type="NCBI Taxonomy" id="3435"/>
    <lineage>
        <taxon>Eukaryota</taxon>
        <taxon>Viridiplantae</taxon>
        <taxon>Streptophyta</taxon>
        <taxon>Embryophyta</taxon>
        <taxon>Tracheophyta</taxon>
        <taxon>Spermatophyta</taxon>
        <taxon>Magnoliopsida</taxon>
        <taxon>Magnoliidae</taxon>
        <taxon>Laurales</taxon>
        <taxon>Lauraceae</taxon>
        <taxon>Persea</taxon>
    </lineage>
</organism>
<dbReference type="Proteomes" id="UP001234297">
    <property type="component" value="Chromosome 1"/>
</dbReference>
<sequence length="82" mass="9274">MNLVGESALKVVLFEHMLLPTCLLSVIRGSTEFDEKQRAVFFQPYFLGSSVAAEKRMLFRHHPREMKSHGLEVCTASHKPAS</sequence>
<name>A0ACC2MV36_PERAE</name>
<evidence type="ECO:0000313" key="1">
    <source>
        <dbReference type="EMBL" id="KAJ8649383.1"/>
    </source>
</evidence>
<evidence type="ECO:0000313" key="2">
    <source>
        <dbReference type="Proteomes" id="UP001234297"/>
    </source>
</evidence>
<dbReference type="EMBL" id="CM056809">
    <property type="protein sequence ID" value="KAJ8649383.1"/>
    <property type="molecule type" value="Genomic_DNA"/>
</dbReference>
<keyword evidence="2" id="KW-1185">Reference proteome</keyword>
<protein>
    <submittedName>
        <fullName evidence="1">Uncharacterized protein</fullName>
    </submittedName>
</protein>